<dbReference type="PROSITE" id="PS50405">
    <property type="entry name" value="GST_CTER"/>
    <property type="match status" value="1"/>
</dbReference>
<dbReference type="InterPro" id="IPR040079">
    <property type="entry name" value="Glutathione_S-Trfase"/>
</dbReference>
<organism evidence="4 5">
    <name type="scientific">Leptospira weilii str. Ecochallenge</name>
    <dbReference type="NCBI Taxonomy" id="1049986"/>
    <lineage>
        <taxon>Bacteria</taxon>
        <taxon>Pseudomonadati</taxon>
        <taxon>Spirochaetota</taxon>
        <taxon>Spirochaetia</taxon>
        <taxon>Leptospirales</taxon>
        <taxon>Leptospiraceae</taxon>
        <taxon>Leptospira</taxon>
    </lineage>
</organism>
<gene>
    <name evidence="4" type="ORF">LEP1GSC043_2680</name>
</gene>
<accession>N1UJU4</accession>
<dbReference type="GO" id="GO:0005737">
    <property type="term" value="C:cytoplasm"/>
    <property type="evidence" value="ECO:0007669"/>
    <property type="project" value="TreeGrafter"/>
</dbReference>
<dbReference type="PANTHER" id="PTHR43968">
    <property type="match status" value="1"/>
</dbReference>
<dbReference type="GO" id="GO:0016740">
    <property type="term" value="F:transferase activity"/>
    <property type="evidence" value="ECO:0007669"/>
    <property type="project" value="UniProtKB-KW"/>
</dbReference>
<protein>
    <submittedName>
        <fullName evidence="4">Glutathione S-transferase, N-terminal domain protein</fullName>
    </submittedName>
</protein>
<dbReference type="SUPFAM" id="SSF47616">
    <property type="entry name" value="GST C-terminal domain-like"/>
    <property type="match status" value="1"/>
</dbReference>
<dbReference type="InterPro" id="IPR036282">
    <property type="entry name" value="Glutathione-S-Trfase_C_sf"/>
</dbReference>
<dbReference type="Pfam" id="PF13417">
    <property type="entry name" value="GST_N_3"/>
    <property type="match status" value="1"/>
</dbReference>
<evidence type="ECO:0000313" key="4">
    <source>
        <dbReference type="EMBL" id="EMY16305.1"/>
    </source>
</evidence>
<evidence type="ECO:0000313" key="5">
    <source>
        <dbReference type="Proteomes" id="UP000012249"/>
    </source>
</evidence>
<dbReference type="AlphaFoldDB" id="N1UJU4"/>
<feature type="domain" description="GST C-terminal" evidence="3">
    <location>
        <begin position="83"/>
        <end position="220"/>
    </location>
</feature>
<dbReference type="SUPFAM" id="SSF52833">
    <property type="entry name" value="Thioredoxin-like"/>
    <property type="match status" value="1"/>
</dbReference>
<dbReference type="CDD" id="cd00570">
    <property type="entry name" value="GST_N_family"/>
    <property type="match status" value="1"/>
</dbReference>
<evidence type="ECO:0000256" key="1">
    <source>
        <dbReference type="SAM" id="MobiDB-lite"/>
    </source>
</evidence>
<dbReference type="Gene3D" id="1.20.1050.10">
    <property type="match status" value="1"/>
</dbReference>
<evidence type="ECO:0000259" key="2">
    <source>
        <dbReference type="PROSITE" id="PS50404"/>
    </source>
</evidence>
<dbReference type="EMBL" id="AHMI02000033">
    <property type="protein sequence ID" value="EMY16305.1"/>
    <property type="molecule type" value="Genomic_DNA"/>
</dbReference>
<name>N1UJU4_9LEPT</name>
<dbReference type="PANTHER" id="PTHR43968:SF6">
    <property type="entry name" value="GLUTATHIONE S-TRANSFERASE OMEGA"/>
    <property type="match status" value="1"/>
</dbReference>
<dbReference type="Gene3D" id="3.40.30.10">
    <property type="entry name" value="Glutaredoxin"/>
    <property type="match status" value="1"/>
</dbReference>
<dbReference type="InterPro" id="IPR036249">
    <property type="entry name" value="Thioredoxin-like_sf"/>
</dbReference>
<dbReference type="InterPro" id="IPR004045">
    <property type="entry name" value="Glutathione_S-Trfase_N"/>
</dbReference>
<dbReference type="PROSITE" id="PS50404">
    <property type="entry name" value="GST_NTER"/>
    <property type="match status" value="1"/>
</dbReference>
<comment type="caution">
    <text evidence="4">The sequence shown here is derived from an EMBL/GenBank/DDBJ whole genome shotgun (WGS) entry which is preliminary data.</text>
</comment>
<keyword evidence="4" id="KW-0808">Transferase</keyword>
<evidence type="ECO:0000259" key="3">
    <source>
        <dbReference type="PROSITE" id="PS50405"/>
    </source>
</evidence>
<proteinExistence type="predicted"/>
<sequence length="271" mass="30964">MIKLYGSNISNYVNKVKLGLLEKGLEYEQIRVSPSQDEEFLKISPMGKIPVLELDGKFISESGAILEFLDTIFPQAPKLIPEDPWEAARVREITTMIEIYLDIPARRIYLLSMKGKAVSPELIEEVHPILVKGVKALQRVVRFSPYIAGNVFTMADCSGFANLSMIDEELRPFYPNNHPLDLLNDWKEYSTFMKTKEGPGLVEKEKQTLKKSSQEPKQESNERRNSERPFKIDLTLSVRKIAYCGFYGTRKSNFDPDPRTFSSKSSFGRLV</sequence>
<feature type="domain" description="GST N-terminal" evidence="2">
    <location>
        <begin position="1"/>
        <end position="77"/>
    </location>
</feature>
<dbReference type="SFLD" id="SFLDG00358">
    <property type="entry name" value="Main_(cytGST)"/>
    <property type="match status" value="1"/>
</dbReference>
<feature type="region of interest" description="Disordered" evidence="1">
    <location>
        <begin position="204"/>
        <end position="228"/>
    </location>
</feature>
<dbReference type="SFLD" id="SFLDS00019">
    <property type="entry name" value="Glutathione_Transferase_(cytos"/>
    <property type="match status" value="1"/>
</dbReference>
<dbReference type="Proteomes" id="UP000012249">
    <property type="component" value="Unassembled WGS sequence"/>
</dbReference>
<dbReference type="CDD" id="cd10424">
    <property type="entry name" value="GST_C_9"/>
    <property type="match status" value="1"/>
</dbReference>
<dbReference type="InterPro" id="IPR010987">
    <property type="entry name" value="Glutathione-S-Trfase_C-like"/>
</dbReference>
<reference evidence="4 5" key="1">
    <citation type="submission" date="2013-02" db="EMBL/GenBank/DDBJ databases">
        <authorList>
            <person name="Harkins D.M."/>
            <person name="Durkin A.S."/>
            <person name="Brinkac L.M."/>
            <person name="Haft D.H."/>
            <person name="Selengut J.D."/>
            <person name="Sanka R."/>
            <person name="DePew J."/>
            <person name="Purushe J."/>
            <person name="Haake D.A."/>
            <person name="Matsunaga J."/>
            <person name="Vinetz J.M."/>
            <person name="Sutton G.G."/>
            <person name="Nierman W.C."/>
            <person name="Fouts D.E."/>
        </authorList>
    </citation>
    <scope>NUCLEOTIDE SEQUENCE [LARGE SCALE GENOMIC DNA]</scope>
    <source>
        <strain evidence="4 5">Ecochallenge</strain>
    </source>
</reference>
<dbReference type="InterPro" id="IPR050983">
    <property type="entry name" value="GST_Omega/HSP26"/>
</dbReference>